<evidence type="ECO:0000313" key="1">
    <source>
        <dbReference type="EMBL" id="KAK7845351.1"/>
    </source>
</evidence>
<name>A0AAW0L426_QUESU</name>
<dbReference type="Proteomes" id="UP000237347">
    <property type="component" value="Unassembled WGS sequence"/>
</dbReference>
<dbReference type="AlphaFoldDB" id="A0AAW0L426"/>
<reference evidence="1 2" key="1">
    <citation type="journal article" date="2018" name="Sci. Data">
        <title>The draft genome sequence of cork oak.</title>
        <authorList>
            <person name="Ramos A.M."/>
            <person name="Usie A."/>
            <person name="Barbosa P."/>
            <person name="Barros P.M."/>
            <person name="Capote T."/>
            <person name="Chaves I."/>
            <person name="Simoes F."/>
            <person name="Abreu I."/>
            <person name="Carrasquinho I."/>
            <person name="Faro C."/>
            <person name="Guimaraes J.B."/>
            <person name="Mendonca D."/>
            <person name="Nobrega F."/>
            <person name="Rodrigues L."/>
            <person name="Saibo N.J.M."/>
            <person name="Varela M.C."/>
            <person name="Egas C."/>
            <person name="Matos J."/>
            <person name="Miguel C.M."/>
            <person name="Oliveira M.M."/>
            <person name="Ricardo C.P."/>
            <person name="Goncalves S."/>
        </authorList>
    </citation>
    <scope>NUCLEOTIDE SEQUENCE [LARGE SCALE GENOMIC DNA]</scope>
    <source>
        <strain evidence="2">cv. HL8</strain>
    </source>
</reference>
<protein>
    <submittedName>
        <fullName evidence="1">Uncharacterized protein</fullName>
    </submittedName>
</protein>
<comment type="caution">
    <text evidence="1">The sequence shown here is derived from an EMBL/GenBank/DDBJ whole genome shotgun (WGS) entry which is preliminary data.</text>
</comment>
<gene>
    <name evidence="1" type="ORF">CFP56_009466</name>
</gene>
<organism evidence="1 2">
    <name type="scientific">Quercus suber</name>
    <name type="common">Cork oak</name>
    <dbReference type="NCBI Taxonomy" id="58331"/>
    <lineage>
        <taxon>Eukaryota</taxon>
        <taxon>Viridiplantae</taxon>
        <taxon>Streptophyta</taxon>
        <taxon>Embryophyta</taxon>
        <taxon>Tracheophyta</taxon>
        <taxon>Spermatophyta</taxon>
        <taxon>Magnoliopsida</taxon>
        <taxon>eudicotyledons</taxon>
        <taxon>Gunneridae</taxon>
        <taxon>Pentapetalae</taxon>
        <taxon>rosids</taxon>
        <taxon>fabids</taxon>
        <taxon>Fagales</taxon>
        <taxon>Fagaceae</taxon>
        <taxon>Quercus</taxon>
    </lineage>
</organism>
<sequence length="93" mass="10524">MRRKSLLMKVISTDLSSPLQALNRVAVVVLRQFEEPCHVILNFFSFTPQYLFPSKKAFSNLELQHHLISLPLAPIFAGSDGDRGSVMVVHFLK</sequence>
<dbReference type="EMBL" id="PKMF04000171">
    <property type="protein sequence ID" value="KAK7845351.1"/>
    <property type="molecule type" value="Genomic_DNA"/>
</dbReference>
<accession>A0AAW0L426</accession>
<keyword evidence="2" id="KW-1185">Reference proteome</keyword>
<evidence type="ECO:0000313" key="2">
    <source>
        <dbReference type="Proteomes" id="UP000237347"/>
    </source>
</evidence>
<proteinExistence type="predicted"/>